<accession>A0A4Z2ICT9</accession>
<gene>
    <name evidence="1" type="ORF">EYF80_014821</name>
</gene>
<dbReference type="Proteomes" id="UP000314294">
    <property type="component" value="Unassembled WGS sequence"/>
</dbReference>
<dbReference type="EMBL" id="SRLO01000109">
    <property type="protein sequence ID" value="TNN74903.1"/>
    <property type="molecule type" value="Genomic_DNA"/>
</dbReference>
<evidence type="ECO:0000313" key="1">
    <source>
        <dbReference type="EMBL" id="TNN74903.1"/>
    </source>
</evidence>
<protein>
    <submittedName>
        <fullName evidence="1">Uncharacterized protein</fullName>
    </submittedName>
</protein>
<reference evidence="1 2" key="1">
    <citation type="submission" date="2019-03" db="EMBL/GenBank/DDBJ databases">
        <title>First draft genome of Liparis tanakae, snailfish: a comprehensive survey of snailfish specific genes.</title>
        <authorList>
            <person name="Kim W."/>
            <person name="Song I."/>
            <person name="Jeong J.-H."/>
            <person name="Kim D."/>
            <person name="Kim S."/>
            <person name="Ryu S."/>
            <person name="Song J.Y."/>
            <person name="Lee S.K."/>
        </authorList>
    </citation>
    <scope>NUCLEOTIDE SEQUENCE [LARGE SCALE GENOMIC DNA]</scope>
    <source>
        <tissue evidence="1">Muscle</tissue>
    </source>
</reference>
<comment type="caution">
    <text evidence="1">The sequence shown here is derived from an EMBL/GenBank/DDBJ whole genome shotgun (WGS) entry which is preliminary data.</text>
</comment>
<keyword evidence="2" id="KW-1185">Reference proteome</keyword>
<sequence>MTALSQRGGAKRAAETEEVVLSQRKACPRSTESIVNLMVEFDQTVTGAVFTQASDSVHR</sequence>
<organism evidence="1 2">
    <name type="scientific">Liparis tanakae</name>
    <name type="common">Tanaka's snailfish</name>
    <dbReference type="NCBI Taxonomy" id="230148"/>
    <lineage>
        <taxon>Eukaryota</taxon>
        <taxon>Metazoa</taxon>
        <taxon>Chordata</taxon>
        <taxon>Craniata</taxon>
        <taxon>Vertebrata</taxon>
        <taxon>Euteleostomi</taxon>
        <taxon>Actinopterygii</taxon>
        <taxon>Neopterygii</taxon>
        <taxon>Teleostei</taxon>
        <taxon>Neoteleostei</taxon>
        <taxon>Acanthomorphata</taxon>
        <taxon>Eupercaria</taxon>
        <taxon>Perciformes</taxon>
        <taxon>Cottioidei</taxon>
        <taxon>Cottales</taxon>
        <taxon>Liparidae</taxon>
        <taxon>Liparis</taxon>
    </lineage>
</organism>
<evidence type="ECO:0000313" key="2">
    <source>
        <dbReference type="Proteomes" id="UP000314294"/>
    </source>
</evidence>
<proteinExistence type="predicted"/>
<dbReference type="AlphaFoldDB" id="A0A4Z2ICT9"/>
<name>A0A4Z2ICT9_9TELE</name>